<reference evidence="1" key="1">
    <citation type="submission" date="2017-12" db="EMBL/GenBank/DDBJ databases">
        <authorList>
            <person name="Barbosa P."/>
            <person name="Usie A."/>
            <person name="Ramos A.M."/>
        </authorList>
    </citation>
    <scope>NUCLEOTIDE SEQUENCE</scope>
    <source>
        <strain evidence="1">HL8</strain>
        <tissue evidence="1">Leaves</tissue>
    </source>
</reference>
<name>A0AAW0LZG2_QUESU</name>
<gene>
    <name evidence="1" type="ORF">CFP56_022063</name>
</gene>
<reference evidence="1" key="3">
    <citation type="submission" date="2023-07" db="EMBL/GenBank/DDBJ databases">
        <title>An improved reference 1 genome and first organelle genomes of Quercus suber.</title>
        <authorList>
            <consortium name="Genosuber Consortium"/>
            <person name="Usie A."/>
            <person name="Serra O."/>
            <person name="Barros P."/>
        </authorList>
    </citation>
    <scope>NUCLEOTIDE SEQUENCE</scope>
    <source>
        <strain evidence="1">HL8</strain>
        <tissue evidence="1">Leaves</tissue>
    </source>
</reference>
<evidence type="ECO:0000313" key="1">
    <source>
        <dbReference type="EMBL" id="KAK7856734.1"/>
    </source>
</evidence>
<organism evidence="1">
    <name type="scientific">Quercus suber</name>
    <name type="common">Cork oak</name>
    <dbReference type="NCBI Taxonomy" id="58331"/>
    <lineage>
        <taxon>Eukaryota</taxon>
        <taxon>Viridiplantae</taxon>
        <taxon>Streptophyta</taxon>
        <taxon>Embryophyta</taxon>
        <taxon>Tracheophyta</taxon>
        <taxon>Spermatophyta</taxon>
        <taxon>Magnoliopsida</taxon>
        <taxon>eudicotyledons</taxon>
        <taxon>Gunneridae</taxon>
        <taxon>Pentapetalae</taxon>
        <taxon>rosids</taxon>
        <taxon>fabids</taxon>
        <taxon>Fagales</taxon>
        <taxon>Fagaceae</taxon>
        <taxon>Quercus</taxon>
    </lineage>
</organism>
<reference evidence="1" key="2">
    <citation type="journal article" date="2018" name="Sci. Data">
        <title>The draft genome sequence of cork oak.</title>
        <authorList>
            <person name="Ramos A.M."/>
            <person name="Usie A."/>
            <person name="Barbosa P."/>
            <person name="Barros P.M."/>
            <person name="Capote T."/>
            <person name="Chaves I."/>
            <person name="Simoes F."/>
            <person name="Abreu I."/>
            <person name="Carrasquinho I."/>
            <person name="Faro C."/>
            <person name="Guimaraes J.B."/>
            <person name="Mendonca D."/>
            <person name="Nobrega F."/>
            <person name="Rodrigues L."/>
            <person name="Saibo N.J.M."/>
            <person name="Varela M.C."/>
            <person name="Egas C."/>
            <person name="Matos J."/>
            <person name="Miguel C.M."/>
            <person name="Oliveira M.M."/>
            <person name="Ricardo C.P."/>
            <person name="Goncalves S."/>
        </authorList>
    </citation>
    <scope>NUCLEOTIDE SEQUENCE [LARGE SCALE GENOMIC DNA]</scope>
    <source>
        <strain evidence="1">HL8</strain>
    </source>
</reference>
<comment type="caution">
    <text evidence="1">The sequence shown here is derived from an EMBL/GenBank/DDBJ whole genome shotgun (WGS) entry which is preliminary data.</text>
</comment>
<dbReference type="EMBL" id="PKMF04000034">
    <property type="protein sequence ID" value="KAK7856734.1"/>
    <property type="molecule type" value="Genomic_DNA"/>
</dbReference>
<proteinExistence type="predicted"/>
<sequence length="15" mass="1962">MFLMKIILLMFWLMM</sequence>
<protein>
    <submittedName>
        <fullName evidence="1">Uncharacterized protein</fullName>
    </submittedName>
</protein>
<accession>A0AAW0LZG2</accession>